<evidence type="ECO:0000313" key="1">
    <source>
        <dbReference type="EMBL" id="VVC25078.1"/>
    </source>
</evidence>
<dbReference type="Proteomes" id="UP000325440">
    <property type="component" value="Unassembled WGS sequence"/>
</dbReference>
<name>A0A5E4M6S0_9HEMI</name>
<dbReference type="OrthoDB" id="6600891at2759"/>
<accession>A0A5E4M6S0</accession>
<dbReference type="AlphaFoldDB" id="A0A5E4M6S0"/>
<proteinExistence type="predicted"/>
<evidence type="ECO:0008006" key="3">
    <source>
        <dbReference type="Google" id="ProtNLM"/>
    </source>
</evidence>
<sequence length="182" mass="21585">MLQVTSDVEKNTYEHLINLKKSLKGYFLEKLQDMNWLQNPFANYTKPSMLTVSEYENLIDIKCSSSLKQKFEAEDFGRNDFWIEFIDEYPSIVEKTITILLPFVTTYRCETGFSIYAYTKSKYRNRLDTTPNLRIQLSDIIPNFSDILRKYVNKFHSSHCIDKTATYLCQMVMCWLISFDPR</sequence>
<protein>
    <recommendedName>
        <fullName evidence="3">HAT, C-terminal dimerisation domain</fullName>
    </recommendedName>
</protein>
<organism evidence="1 2">
    <name type="scientific">Cinara cedri</name>
    <dbReference type="NCBI Taxonomy" id="506608"/>
    <lineage>
        <taxon>Eukaryota</taxon>
        <taxon>Metazoa</taxon>
        <taxon>Ecdysozoa</taxon>
        <taxon>Arthropoda</taxon>
        <taxon>Hexapoda</taxon>
        <taxon>Insecta</taxon>
        <taxon>Pterygota</taxon>
        <taxon>Neoptera</taxon>
        <taxon>Paraneoptera</taxon>
        <taxon>Hemiptera</taxon>
        <taxon>Sternorrhyncha</taxon>
        <taxon>Aphidomorpha</taxon>
        <taxon>Aphidoidea</taxon>
        <taxon>Aphididae</taxon>
        <taxon>Lachninae</taxon>
        <taxon>Cinara</taxon>
    </lineage>
</organism>
<evidence type="ECO:0000313" key="2">
    <source>
        <dbReference type="Proteomes" id="UP000325440"/>
    </source>
</evidence>
<dbReference type="PANTHER" id="PTHR45913">
    <property type="entry name" value="EPM2A-INTERACTING PROTEIN 1"/>
    <property type="match status" value="1"/>
</dbReference>
<gene>
    <name evidence="1" type="ORF">CINCED_3A009838</name>
</gene>
<dbReference type="EMBL" id="CABPRJ010000008">
    <property type="protein sequence ID" value="VVC25078.1"/>
    <property type="molecule type" value="Genomic_DNA"/>
</dbReference>
<keyword evidence="2" id="KW-1185">Reference proteome</keyword>
<reference evidence="1 2" key="1">
    <citation type="submission" date="2019-08" db="EMBL/GenBank/DDBJ databases">
        <authorList>
            <person name="Alioto T."/>
            <person name="Alioto T."/>
            <person name="Gomez Garrido J."/>
        </authorList>
    </citation>
    <scope>NUCLEOTIDE SEQUENCE [LARGE SCALE GENOMIC DNA]</scope>
</reference>
<dbReference type="PANTHER" id="PTHR45913:SF19">
    <property type="entry name" value="LOW QUALITY PROTEIN: ZINC FINGER BED DOMAIN-CONTAINING PROTEIN 5-LIKE"/>
    <property type="match status" value="1"/>
</dbReference>